<evidence type="ECO:0000256" key="1">
    <source>
        <dbReference type="ARBA" id="ARBA00023002"/>
    </source>
</evidence>
<keyword evidence="1 3" id="KW-0560">Oxidoreductase</keyword>
<keyword evidence="6" id="KW-1185">Reference proteome</keyword>
<evidence type="ECO:0000313" key="6">
    <source>
        <dbReference type="Proteomes" id="UP000038010"/>
    </source>
</evidence>
<name>A0A0N0NQ35_9EURO</name>
<sequence>MPRVEDEMFLQQAWNLCKTYLAHVSSRGQHTNSPSTDKGSNEKSLLQTLPHLPLIIDNKPYTADTTTKTHTHYSANLSADYCTYTSATPTSAQAAAASSFKAFQTWRNTTHIQRRSILQKTAALLRENQEEFSQIYVTETNCAPLWAALNIQWSAAHIEEMAGRITSVMSGELPLLQQDPNMAFAMVYKVPIGPVLSIPPWNAAVYLACRAIDTPLAVGCTVVLKASEQAPRTQHYLASLFHKAGLPPGVLNVVQAAREDGARVTEALIAHPAIRKVEFIVLMELGGKSALIVLEDADLEAAARAAVTGGYIHGGQVCFSTERVIVRREVEAEFVEVLKKVAAAWEPMPAVGTAGPQRTVKLVKQAVDAGAEMVYGDGGLVDDTKTRPVILRNVPNEAEIADEESFGPVLALYTVDSDEEAVRVANDTQYGLAGGVYGRDVIRAMRVAKQLEVGQAHVNHAMGTGQDEATIPVGVTKASGFGRGQNGNFGLEEFLPLRTVTVSEIQLAPAVGGEANGEHASGGH</sequence>
<dbReference type="InterPro" id="IPR050740">
    <property type="entry name" value="Aldehyde_DH_Superfamily"/>
</dbReference>
<dbReference type="GeneID" id="28739216"/>
<evidence type="ECO:0000256" key="3">
    <source>
        <dbReference type="RuleBase" id="RU003345"/>
    </source>
</evidence>
<dbReference type="Proteomes" id="UP000038010">
    <property type="component" value="Unassembled WGS sequence"/>
</dbReference>
<organism evidence="5 6">
    <name type="scientific">Cyphellophora attinorum</name>
    <dbReference type="NCBI Taxonomy" id="1664694"/>
    <lineage>
        <taxon>Eukaryota</taxon>
        <taxon>Fungi</taxon>
        <taxon>Dikarya</taxon>
        <taxon>Ascomycota</taxon>
        <taxon>Pezizomycotina</taxon>
        <taxon>Eurotiomycetes</taxon>
        <taxon>Chaetothyriomycetidae</taxon>
        <taxon>Chaetothyriales</taxon>
        <taxon>Cyphellophoraceae</taxon>
        <taxon>Cyphellophora</taxon>
    </lineage>
</organism>
<dbReference type="Pfam" id="PF00171">
    <property type="entry name" value="Aldedh"/>
    <property type="match status" value="2"/>
</dbReference>
<dbReference type="GO" id="GO:0004777">
    <property type="term" value="F:succinate-semialdehyde dehydrogenase (NAD+) activity"/>
    <property type="evidence" value="ECO:0007669"/>
    <property type="project" value="TreeGrafter"/>
</dbReference>
<dbReference type="InterPro" id="IPR016162">
    <property type="entry name" value="Ald_DH_N"/>
</dbReference>
<protein>
    <submittedName>
        <fullName evidence="5">Salicylaldehyde dehydrogenase</fullName>
    </submittedName>
</protein>
<comment type="caution">
    <text evidence="5">The sequence shown here is derived from an EMBL/GenBank/DDBJ whole genome shotgun (WGS) entry which is preliminary data.</text>
</comment>
<feature type="domain" description="Aldehyde dehydrogenase" evidence="4">
    <location>
        <begin position="281"/>
        <end position="500"/>
    </location>
</feature>
<dbReference type="RefSeq" id="XP_018003411.1">
    <property type="nucleotide sequence ID" value="XM_018147336.1"/>
</dbReference>
<feature type="active site" evidence="2">
    <location>
        <position position="284"/>
    </location>
</feature>
<evidence type="ECO:0000313" key="5">
    <source>
        <dbReference type="EMBL" id="KPI43448.1"/>
    </source>
</evidence>
<reference evidence="5 6" key="1">
    <citation type="submission" date="2015-06" db="EMBL/GenBank/DDBJ databases">
        <title>Draft genome of the ant-associated black yeast Phialophora attae CBS 131958.</title>
        <authorList>
            <person name="Moreno L.F."/>
            <person name="Stielow B.J."/>
            <person name="de Hoog S."/>
            <person name="Vicente V.A."/>
            <person name="Weiss V.A."/>
            <person name="de Vries M."/>
            <person name="Cruz L.M."/>
            <person name="Souza E.M."/>
        </authorList>
    </citation>
    <scope>NUCLEOTIDE SEQUENCE [LARGE SCALE GENOMIC DNA]</scope>
    <source>
        <strain evidence="5 6">CBS 131958</strain>
    </source>
</reference>
<gene>
    <name evidence="5" type="ORF">AB675_7002</name>
</gene>
<accession>A0A0N0NQ35</accession>
<dbReference type="InterPro" id="IPR016163">
    <property type="entry name" value="Ald_DH_C"/>
</dbReference>
<dbReference type="PANTHER" id="PTHR43353:SF6">
    <property type="entry name" value="CYTOPLASMIC ALDEHYDE DEHYDROGENASE (EUROFUNG)"/>
    <property type="match status" value="1"/>
</dbReference>
<dbReference type="EMBL" id="LFJN01000005">
    <property type="protein sequence ID" value="KPI43448.1"/>
    <property type="molecule type" value="Genomic_DNA"/>
</dbReference>
<comment type="similarity">
    <text evidence="3">Belongs to the aldehyde dehydrogenase family.</text>
</comment>
<dbReference type="VEuPathDB" id="FungiDB:AB675_7002"/>
<dbReference type="OrthoDB" id="310895at2759"/>
<dbReference type="Gene3D" id="3.40.309.10">
    <property type="entry name" value="Aldehyde Dehydrogenase, Chain A, domain 2"/>
    <property type="match status" value="1"/>
</dbReference>
<dbReference type="STRING" id="1664694.A0A0N0NQ35"/>
<dbReference type="InterPro" id="IPR029510">
    <property type="entry name" value="Ald_DH_CS_GLU"/>
</dbReference>
<dbReference type="PANTHER" id="PTHR43353">
    <property type="entry name" value="SUCCINATE-SEMIALDEHYDE DEHYDROGENASE, MITOCHONDRIAL"/>
    <property type="match status" value="1"/>
</dbReference>
<dbReference type="Gene3D" id="3.40.605.10">
    <property type="entry name" value="Aldehyde Dehydrogenase, Chain A, domain 1"/>
    <property type="match status" value="2"/>
</dbReference>
<dbReference type="PROSITE" id="PS00687">
    <property type="entry name" value="ALDEHYDE_DEHYDR_GLU"/>
    <property type="match status" value="1"/>
</dbReference>
<dbReference type="InterPro" id="IPR016161">
    <property type="entry name" value="Ald_DH/histidinol_DH"/>
</dbReference>
<dbReference type="GO" id="GO:0009450">
    <property type="term" value="P:gamma-aminobutyric acid catabolic process"/>
    <property type="evidence" value="ECO:0007669"/>
    <property type="project" value="TreeGrafter"/>
</dbReference>
<evidence type="ECO:0000259" key="4">
    <source>
        <dbReference type="Pfam" id="PF00171"/>
    </source>
</evidence>
<evidence type="ECO:0000256" key="2">
    <source>
        <dbReference type="PROSITE-ProRule" id="PRU10007"/>
    </source>
</evidence>
<dbReference type="InterPro" id="IPR015590">
    <property type="entry name" value="Aldehyde_DH_dom"/>
</dbReference>
<dbReference type="AlphaFoldDB" id="A0A0N0NQ35"/>
<dbReference type="SUPFAM" id="SSF53720">
    <property type="entry name" value="ALDH-like"/>
    <property type="match status" value="1"/>
</dbReference>
<proteinExistence type="inferred from homology"/>
<feature type="domain" description="Aldehyde dehydrogenase" evidence="4">
    <location>
        <begin position="74"/>
        <end position="279"/>
    </location>
</feature>